<keyword evidence="3" id="KW-0031">Aminopeptidase</keyword>
<keyword evidence="3" id="KW-0645">Protease</keyword>
<dbReference type="GO" id="GO:0004177">
    <property type="term" value="F:aminopeptidase activity"/>
    <property type="evidence" value="ECO:0007669"/>
    <property type="project" value="UniProtKB-KW"/>
</dbReference>
<gene>
    <name evidence="3" type="primary">ywaD</name>
    <name evidence="3" type="ORF">Pla133_26750</name>
</gene>
<dbReference type="InterPro" id="IPR007484">
    <property type="entry name" value="Peptidase_M28"/>
</dbReference>
<evidence type="ECO:0000259" key="2">
    <source>
        <dbReference type="PROSITE" id="PS50106"/>
    </source>
</evidence>
<evidence type="ECO:0000256" key="1">
    <source>
        <dbReference type="SAM" id="SignalP"/>
    </source>
</evidence>
<evidence type="ECO:0000313" key="4">
    <source>
        <dbReference type="Proteomes" id="UP000316921"/>
    </source>
</evidence>
<dbReference type="Pfam" id="PF02225">
    <property type="entry name" value="PA"/>
    <property type="match status" value="1"/>
</dbReference>
<protein>
    <submittedName>
        <fullName evidence="3">Aminopeptidase YwaD</fullName>
        <ecNumber evidence="3">3.4.11.6</ecNumber>
    </submittedName>
</protein>
<dbReference type="SMART" id="SM00228">
    <property type="entry name" value="PDZ"/>
    <property type="match status" value="1"/>
</dbReference>
<dbReference type="Gene3D" id="2.30.42.10">
    <property type="match status" value="1"/>
</dbReference>
<feature type="signal peptide" evidence="1">
    <location>
        <begin position="1"/>
        <end position="22"/>
    </location>
</feature>
<dbReference type="EC" id="3.4.11.6" evidence="3"/>
<dbReference type="Proteomes" id="UP000316921">
    <property type="component" value="Chromosome"/>
</dbReference>
<evidence type="ECO:0000313" key="3">
    <source>
        <dbReference type="EMBL" id="QDU67587.1"/>
    </source>
</evidence>
<dbReference type="InterPro" id="IPR036034">
    <property type="entry name" value="PDZ_sf"/>
</dbReference>
<feature type="chain" id="PRO_5022156455" evidence="1">
    <location>
        <begin position="23"/>
        <end position="649"/>
    </location>
</feature>
<dbReference type="SUPFAM" id="SSF53187">
    <property type="entry name" value="Zn-dependent exopeptidases"/>
    <property type="match status" value="1"/>
</dbReference>
<proteinExistence type="predicted"/>
<accession>A0A518BKT6</accession>
<dbReference type="PANTHER" id="PTHR12147:SF26">
    <property type="entry name" value="PEPTIDASE M28 DOMAIN-CONTAINING PROTEIN"/>
    <property type="match status" value="1"/>
</dbReference>
<dbReference type="InterPro" id="IPR003137">
    <property type="entry name" value="PA_domain"/>
</dbReference>
<dbReference type="EMBL" id="CP036287">
    <property type="protein sequence ID" value="QDU67587.1"/>
    <property type="molecule type" value="Genomic_DNA"/>
</dbReference>
<dbReference type="RefSeq" id="WP_145065889.1">
    <property type="nucleotide sequence ID" value="NZ_CP036287.1"/>
</dbReference>
<dbReference type="InterPro" id="IPR046450">
    <property type="entry name" value="PA_dom_sf"/>
</dbReference>
<name>A0A518BKT6_9BACT</name>
<dbReference type="PANTHER" id="PTHR12147">
    <property type="entry name" value="METALLOPEPTIDASE M28 FAMILY MEMBER"/>
    <property type="match status" value="1"/>
</dbReference>
<dbReference type="Pfam" id="PF04389">
    <property type="entry name" value="Peptidase_M28"/>
    <property type="match status" value="1"/>
</dbReference>
<organism evidence="3 4">
    <name type="scientific">Engelhardtia mirabilis</name>
    <dbReference type="NCBI Taxonomy" id="2528011"/>
    <lineage>
        <taxon>Bacteria</taxon>
        <taxon>Pseudomonadati</taxon>
        <taxon>Planctomycetota</taxon>
        <taxon>Planctomycetia</taxon>
        <taxon>Planctomycetia incertae sedis</taxon>
        <taxon>Engelhardtia</taxon>
    </lineage>
</organism>
<keyword evidence="3" id="KW-0378">Hydrolase</keyword>
<feature type="domain" description="PDZ" evidence="2">
    <location>
        <begin position="551"/>
        <end position="613"/>
    </location>
</feature>
<dbReference type="KEGG" id="pbap:Pla133_26750"/>
<dbReference type="PROSITE" id="PS50106">
    <property type="entry name" value="PDZ"/>
    <property type="match status" value="1"/>
</dbReference>
<dbReference type="Gene3D" id="3.50.30.30">
    <property type="match status" value="1"/>
</dbReference>
<dbReference type="AlphaFoldDB" id="A0A518BKT6"/>
<reference evidence="3 4" key="1">
    <citation type="submission" date="2019-02" db="EMBL/GenBank/DDBJ databases">
        <title>Deep-cultivation of Planctomycetes and their phenomic and genomic characterization uncovers novel biology.</title>
        <authorList>
            <person name="Wiegand S."/>
            <person name="Jogler M."/>
            <person name="Boedeker C."/>
            <person name="Pinto D."/>
            <person name="Vollmers J."/>
            <person name="Rivas-Marin E."/>
            <person name="Kohn T."/>
            <person name="Peeters S.H."/>
            <person name="Heuer A."/>
            <person name="Rast P."/>
            <person name="Oberbeckmann S."/>
            <person name="Bunk B."/>
            <person name="Jeske O."/>
            <person name="Meyerdierks A."/>
            <person name="Storesund J.E."/>
            <person name="Kallscheuer N."/>
            <person name="Luecker S."/>
            <person name="Lage O.M."/>
            <person name="Pohl T."/>
            <person name="Merkel B.J."/>
            <person name="Hornburger P."/>
            <person name="Mueller R.-W."/>
            <person name="Bruemmer F."/>
            <person name="Labrenz M."/>
            <person name="Spormann A.M."/>
            <person name="Op den Camp H."/>
            <person name="Overmann J."/>
            <person name="Amann R."/>
            <person name="Jetten M.S.M."/>
            <person name="Mascher T."/>
            <person name="Medema M.H."/>
            <person name="Devos D.P."/>
            <person name="Kaster A.-K."/>
            <person name="Ovreas L."/>
            <person name="Rohde M."/>
            <person name="Galperin M.Y."/>
            <person name="Jogler C."/>
        </authorList>
    </citation>
    <scope>NUCLEOTIDE SEQUENCE [LARGE SCALE GENOMIC DNA]</scope>
    <source>
        <strain evidence="3 4">Pla133</strain>
    </source>
</reference>
<keyword evidence="1" id="KW-0732">Signal</keyword>
<keyword evidence="4" id="KW-1185">Reference proteome</keyword>
<dbReference type="SUPFAM" id="SSF50156">
    <property type="entry name" value="PDZ domain-like"/>
    <property type="match status" value="1"/>
</dbReference>
<sequence length="649" mass="68624" precursor="true">MRLRSLAVSSALALPLALSALAATASASLAPALTPVGDDDPWLGQDPVTDALAELGPDFRAYNDHVVFLASPFLEGRLPGTRGMDIARDYVEHYLRQAGLDEAFEVDGVPGFRQPFALSGTSTLAGQGFSAPGGTDLIAGTDYTALSLGAGGTVTAPAVFVGYSIASGPGDSEYSSYAEDDDLSGRVAVMLRFEPMDGEGNSRWAEESRPWSARAGFARKVRDAARRGAAGIVIINPPGCADPRASQLSGFSMGGSAAEVPVIMLSTEAGEGVVKAMDPEGRSLMDLRKLADEGRSVVKLNGNMTLEAEVVREELMAQNVAGLLKGHGALANELIVVGAHMDHLGMGNFGSRDRESAGRELHPGADDNASGTAAVIMLAERMVREYAELPEGTPARSILFMAFDAEESGLNGAFHYVANPILPIEDHVLMLNFDMIGRITNKRLSVSGGGTGVGMAEWVQPFFDASPLEIVTSRRGGGGSDHMAFERNSVPVLFGIIADFHDDYHTPRDTVDKINRVDALLTIDLWQQIVSAMSTRDQRFEFTEAQAEPAEASAPQASRGDAKVRFGIMPGSYDEDAIGVLVGSVTPGGSADEGGIEDGDLMVRWNGVKIENVMGWMGMLASHEPGDVVRVGVKRGGDELTLDITLQAK</sequence>
<dbReference type="GO" id="GO:0008235">
    <property type="term" value="F:metalloexopeptidase activity"/>
    <property type="evidence" value="ECO:0007669"/>
    <property type="project" value="InterPro"/>
</dbReference>
<dbReference type="GO" id="GO:0006508">
    <property type="term" value="P:proteolysis"/>
    <property type="evidence" value="ECO:0007669"/>
    <property type="project" value="InterPro"/>
</dbReference>
<dbReference type="Gene3D" id="3.40.630.10">
    <property type="entry name" value="Zn peptidases"/>
    <property type="match status" value="1"/>
</dbReference>
<dbReference type="SUPFAM" id="SSF52025">
    <property type="entry name" value="PA domain"/>
    <property type="match status" value="1"/>
</dbReference>
<dbReference type="Pfam" id="PF13180">
    <property type="entry name" value="PDZ_2"/>
    <property type="match status" value="1"/>
</dbReference>
<dbReference type="InterPro" id="IPR045175">
    <property type="entry name" value="M28_fam"/>
</dbReference>
<dbReference type="InterPro" id="IPR001478">
    <property type="entry name" value="PDZ"/>
</dbReference>